<sequence>MKGKWANYLISQVKYNEQHTHIIDVVVHEDLGNAVGDAVIQPRQWVISMIDNDYSFCTVIQNNHGKWVRGRIVVTDRVMGKDYLTTLADGQAIDNLENLPEYF</sequence>
<organism evidence="1 2">
    <name type="scientific">Rahnella victoriana</name>
    <dbReference type="NCBI Taxonomy" id="1510570"/>
    <lineage>
        <taxon>Bacteria</taxon>
        <taxon>Pseudomonadati</taxon>
        <taxon>Pseudomonadota</taxon>
        <taxon>Gammaproteobacteria</taxon>
        <taxon>Enterobacterales</taxon>
        <taxon>Yersiniaceae</taxon>
        <taxon>Rahnella</taxon>
    </lineage>
</organism>
<evidence type="ECO:0000313" key="1">
    <source>
        <dbReference type="EMBL" id="MBF7955822.1"/>
    </source>
</evidence>
<evidence type="ECO:0000313" key="2">
    <source>
        <dbReference type="Proteomes" id="UP000600307"/>
    </source>
</evidence>
<dbReference type="Proteomes" id="UP000600307">
    <property type="component" value="Unassembled WGS sequence"/>
</dbReference>
<keyword evidence="2" id="KW-1185">Reference proteome</keyword>
<dbReference type="Pfam" id="PF13031">
    <property type="entry name" value="DUF3892"/>
    <property type="match status" value="1"/>
</dbReference>
<name>A0ABS0DPJ7_9GAMM</name>
<gene>
    <name evidence="1" type="ORF">IV431_09690</name>
</gene>
<comment type="caution">
    <text evidence="1">The sequence shown here is derived from an EMBL/GenBank/DDBJ whole genome shotgun (WGS) entry which is preliminary data.</text>
</comment>
<protein>
    <submittedName>
        <fullName evidence="1">DUF3892 domain-containing protein</fullName>
    </submittedName>
</protein>
<proteinExistence type="predicted"/>
<reference evidence="1 2" key="1">
    <citation type="submission" date="2020-11" db="EMBL/GenBank/DDBJ databases">
        <title>Taxonomic investigation of Rahnella spp.</title>
        <authorList>
            <person name="Lee S.D."/>
        </authorList>
    </citation>
    <scope>NUCLEOTIDE SEQUENCE [LARGE SCALE GENOMIC DNA]</scope>
    <source>
        <strain evidence="1 2">SAP-10</strain>
    </source>
</reference>
<dbReference type="RefSeq" id="WP_195817159.1">
    <property type="nucleotide sequence ID" value="NZ_JADOBH010000002.1"/>
</dbReference>
<dbReference type="EMBL" id="JADOBH010000002">
    <property type="protein sequence ID" value="MBF7955822.1"/>
    <property type="molecule type" value="Genomic_DNA"/>
</dbReference>
<accession>A0ABS0DPJ7</accession>
<dbReference type="InterPro" id="IPR024997">
    <property type="entry name" value="DUF3892"/>
</dbReference>